<dbReference type="Proteomes" id="UP000007437">
    <property type="component" value="Plasmid pBRH01"/>
</dbReference>
<evidence type="ECO:0000313" key="2">
    <source>
        <dbReference type="EMBL" id="CBW76938.1"/>
    </source>
</evidence>
<evidence type="ECO:0000256" key="1">
    <source>
        <dbReference type="SAM" id="MobiDB-lite"/>
    </source>
</evidence>
<proteinExistence type="predicted"/>
<dbReference type="KEGG" id="brh:RBRH_04273"/>
<feature type="region of interest" description="Disordered" evidence="1">
    <location>
        <begin position="1"/>
        <end position="51"/>
    </location>
</feature>
<sequence>MARISGWPEDEDNSACWRKGAEDGGLSLRKVPSLDARAGRHADSEMLALRQ</sequence>
<gene>
    <name evidence="2" type="ordered locus">RBRH_04273</name>
</gene>
<dbReference type="HOGENOM" id="CLU_3096626_0_0_4"/>
<accession>E5AV14</accession>
<name>E5AV14_MYCRK</name>
<reference evidence="2 3" key="1">
    <citation type="journal article" date="2011" name="J. Bacteriol.">
        <title>Complete genome sequence of Burkholderia rhizoxinica, an endosymbiont of Rhizopus microsporus.</title>
        <authorList>
            <person name="Lackner G."/>
            <person name="Moebius N."/>
            <person name="Partida-Martinez L."/>
            <person name="Hertweck C."/>
        </authorList>
    </citation>
    <scope>NUCLEOTIDE SEQUENCE [LARGE SCALE GENOMIC DNA]</scope>
    <source>
        <strain evidence="3">DSM 19002 / CIP 109453 / HKI 454</strain>
        <plasmid evidence="2 3">pBRH01</plasmid>
    </source>
</reference>
<dbReference type="EMBL" id="FR687360">
    <property type="protein sequence ID" value="CBW76938.1"/>
    <property type="molecule type" value="Genomic_DNA"/>
</dbReference>
<organism evidence="2 3">
    <name type="scientific">Mycetohabitans rhizoxinica (strain DSM 19002 / CIP 109453 / HKI 454)</name>
    <name type="common">Paraburkholderia rhizoxinica</name>
    <dbReference type="NCBI Taxonomy" id="882378"/>
    <lineage>
        <taxon>Bacteria</taxon>
        <taxon>Pseudomonadati</taxon>
        <taxon>Pseudomonadota</taxon>
        <taxon>Betaproteobacteria</taxon>
        <taxon>Burkholderiales</taxon>
        <taxon>Burkholderiaceae</taxon>
        <taxon>Mycetohabitans</taxon>
    </lineage>
</organism>
<geneLocation type="plasmid" evidence="2 3">
    <name>pBRH01</name>
</geneLocation>
<evidence type="ECO:0000313" key="3">
    <source>
        <dbReference type="Proteomes" id="UP000007437"/>
    </source>
</evidence>
<keyword evidence="2" id="KW-0614">Plasmid</keyword>
<protein>
    <submittedName>
        <fullName evidence="2">Uncharacterized protein</fullName>
    </submittedName>
</protein>
<dbReference type="AlphaFoldDB" id="E5AV14"/>